<organism evidence="1">
    <name type="scientific">marine sediment metagenome</name>
    <dbReference type="NCBI Taxonomy" id="412755"/>
    <lineage>
        <taxon>unclassified sequences</taxon>
        <taxon>metagenomes</taxon>
        <taxon>ecological metagenomes</taxon>
    </lineage>
</organism>
<evidence type="ECO:0000313" key="1">
    <source>
        <dbReference type="EMBL" id="KKM22772.1"/>
    </source>
</evidence>
<reference evidence="1" key="1">
    <citation type="journal article" date="2015" name="Nature">
        <title>Complex archaea that bridge the gap between prokaryotes and eukaryotes.</title>
        <authorList>
            <person name="Spang A."/>
            <person name="Saw J.H."/>
            <person name="Jorgensen S.L."/>
            <person name="Zaremba-Niedzwiedzka K."/>
            <person name="Martijn J."/>
            <person name="Lind A.E."/>
            <person name="van Eijk R."/>
            <person name="Schleper C."/>
            <person name="Guy L."/>
            <person name="Ettema T.J."/>
        </authorList>
    </citation>
    <scope>NUCLEOTIDE SEQUENCE</scope>
</reference>
<name>A0A0F9I5G0_9ZZZZ</name>
<dbReference type="AlphaFoldDB" id="A0A0F9I5G0"/>
<gene>
    <name evidence="1" type="ORF">LCGC14_1621850</name>
</gene>
<protein>
    <submittedName>
        <fullName evidence="1">Uncharacterized protein</fullName>
    </submittedName>
</protein>
<sequence>MSKLDLMEGFNEYSDASLEKILGNLLDTKDIELKSEINDVASISVLKSLGDYLKSKKLPTSSKYILDYILNFLKYMVSYKRKGRMEIIDAVKGMAQNSFNMKDKLTKDLKDI</sequence>
<accession>A0A0F9I5G0</accession>
<comment type="caution">
    <text evidence="1">The sequence shown here is derived from an EMBL/GenBank/DDBJ whole genome shotgun (WGS) entry which is preliminary data.</text>
</comment>
<proteinExistence type="predicted"/>
<dbReference type="EMBL" id="LAZR01013262">
    <property type="protein sequence ID" value="KKM22772.1"/>
    <property type="molecule type" value="Genomic_DNA"/>
</dbReference>